<evidence type="ECO:0000256" key="3">
    <source>
        <dbReference type="PROSITE-ProRule" id="PRU00221"/>
    </source>
</evidence>
<dbReference type="PRINTS" id="PR00320">
    <property type="entry name" value="GPROTEINBRPT"/>
</dbReference>
<evidence type="ECO:0000256" key="1">
    <source>
        <dbReference type="ARBA" id="ARBA00022574"/>
    </source>
</evidence>
<dbReference type="SUPFAM" id="SSF81383">
    <property type="entry name" value="F-box domain"/>
    <property type="match status" value="1"/>
</dbReference>
<dbReference type="Pfam" id="PF00400">
    <property type="entry name" value="WD40"/>
    <property type="match status" value="6"/>
</dbReference>
<dbReference type="InterPro" id="IPR036322">
    <property type="entry name" value="WD40_repeat_dom_sf"/>
</dbReference>
<dbReference type="InterPro" id="IPR015943">
    <property type="entry name" value="WD40/YVTN_repeat-like_dom_sf"/>
</dbReference>
<dbReference type="eggNOG" id="KOG0274">
    <property type="taxonomic scope" value="Eukaryota"/>
</dbReference>
<dbReference type="InterPro" id="IPR020472">
    <property type="entry name" value="WD40_PAC1"/>
</dbReference>
<dbReference type="GO" id="GO:0005737">
    <property type="term" value="C:cytoplasm"/>
    <property type="evidence" value="ECO:0007669"/>
    <property type="project" value="UniProtKB-ARBA"/>
</dbReference>
<protein>
    <recommendedName>
        <fullName evidence="4">F-box domain-containing protein</fullName>
    </recommendedName>
</protein>
<dbReference type="InterPro" id="IPR001810">
    <property type="entry name" value="F-box_dom"/>
</dbReference>
<dbReference type="PROSITE" id="PS50181">
    <property type="entry name" value="FBOX"/>
    <property type="match status" value="1"/>
</dbReference>
<evidence type="ECO:0000313" key="6">
    <source>
        <dbReference type="Proteomes" id="UP000001593"/>
    </source>
</evidence>
<dbReference type="HOGENOM" id="CLU_047314_0_0_1"/>
<dbReference type="PROSITE" id="PS50294">
    <property type="entry name" value="WD_REPEATS_REGION"/>
    <property type="match status" value="3"/>
</dbReference>
<feature type="repeat" description="WD" evidence="3">
    <location>
        <begin position="270"/>
        <end position="309"/>
    </location>
</feature>
<gene>
    <name evidence="5" type="ORF">NEMVEDRAFT_v1g217217</name>
</gene>
<dbReference type="InParanoid" id="A7STE1"/>
<dbReference type="Pfam" id="PF12937">
    <property type="entry name" value="F-box-like"/>
    <property type="match status" value="1"/>
</dbReference>
<dbReference type="PROSITE" id="PS50082">
    <property type="entry name" value="WD_REPEATS_2"/>
    <property type="match status" value="5"/>
</dbReference>
<evidence type="ECO:0000259" key="4">
    <source>
        <dbReference type="PROSITE" id="PS50181"/>
    </source>
</evidence>
<feature type="repeat" description="WD" evidence="3">
    <location>
        <begin position="350"/>
        <end position="382"/>
    </location>
</feature>
<proteinExistence type="predicted"/>
<dbReference type="InterPro" id="IPR036047">
    <property type="entry name" value="F-box-like_dom_sf"/>
</dbReference>
<feature type="repeat" description="WD" evidence="3">
    <location>
        <begin position="310"/>
        <end position="349"/>
    </location>
</feature>
<organism evidence="5 6">
    <name type="scientific">Nematostella vectensis</name>
    <name type="common">Starlet sea anemone</name>
    <dbReference type="NCBI Taxonomy" id="45351"/>
    <lineage>
        <taxon>Eukaryota</taxon>
        <taxon>Metazoa</taxon>
        <taxon>Cnidaria</taxon>
        <taxon>Anthozoa</taxon>
        <taxon>Hexacorallia</taxon>
        <taxon>Actiniaria</taxon>
        <taxon>Edwardsiidae</taxon>
        <taxon>Nematostella</taxon>
    </lineage>
</organism>
<dbReference type="Proteomes" id="UP000001593">
    <property type="component" value="Unassembled WGS sequence"/>
</dbReference>
<dbReference type="PROSITE" id="PS00678">
    <property type="entry name" value="WD_REPEATS_1"/>
    <property type="match status" value="2"/>
</dbReference>
<keyword evidence="1 3" id="KW-0853">WD repeat</keyword>
<dbReference type="AlphaFoldDB" id="A7STE1"/>
<dbReference type="SUPFAM" id="SSF50978">
    <property type="entry name" value="WD40 repeat-like"/>
    <property type="match status" value="2"/>
</dbReference>
<feature type="repeat" description="WD" evidence="3">
    <location>
        <begin position="175"/>
        <end position="214"/>
    </location>
</feature>
<dbReference type="OMA" id="KCQPLQL"/>
<dbReference type="InterPro" id="IPR019775">
    <property type="entry name" value="WD40_repeat_CS"/>
</dbReference>
<keyword evidence="2" id="KW-0677">Repeat</keyword>
<dbReference type="SMART" id="SM00256">
    <property type="entry name" value="FBOX"/>
    <property type="match status" value="1"/>
</dbReference>
<dbReference type="STRING" id="45351.A7STE1"/>
<dbReference type="Gene3D" id="1.20.1280.50">
    <property type="match status" value="1"/>
</dbReference>
<dbReference type="PANTHER" id="PTHR19849">
    <property type="entry name" value="PHOSPHOLIPASE A-2-ACTIVATING PROTEIN"/>
    <property type="match status" value="1"/>
</dbReference>
<reference evidence="5 6" key="1">
    <citation type="journal article" date="2007" name="Science">
        <title>Sea anemone genome reveals ancestral eumetazoan gene repertoire and genomic organization.</title>
        <authorList>
            <person name="Putnam N.H."/>
            <person name="Srivastava M."/>
            <person name="Hellsten U."/>
            <person name="Dirks B."/>
            <person name="Chapman J."/>
            <person name="Salamov A."/>
            <person name="Terry A."/>
            <person name="Shapiro H."/>
            <person name="Lindquist E."/>
            <person name="Kapitonov V.V."/>
            <person name="Jurka J."/>
            <person name="Genikhovich G."/>
            <person name="Grigoriev I.V."/>
            <person name="Lucas S.M."/>
            <person name="Steele R.E."/>
            <person name="Finnerty J.R."/>
            <person name="Technau U."/>
            <person name="Martindale M.Q."/>
            <person name="Rokhsar D.S."/>
        </authorList>
    </citation>
    <scope>NUCLEOTIDE SEQUENCE [LARGE SCALE GENOMIC DNA]</scope>
    <source>
        <strain evidence="6">CH2 X CH6</strain>
    </source>
</reference>
<dbReference type="InterPro" id="IPR001680">
    <property type="entry name" value="WD40_rpt"/>
</dbReference>
<dbReference type="PANTHER" id="PTHR19849:SF1">
    <property type="entry name" value="F-BOX_WD REPEAT-CONTAINING PROTEIN 7"/>
    <property type="match status" value="1"/>
</dbReference>
<dbReference type="FunFam" id="2.130.10.10:FF:003565">
    <property type="entry name" value="Predicted protein"/>
    <property type="match status" value="1"/>
</dbReference>
<dbReference type="CDD" id="cd00200">
    <property type="entry name" value="WD40"/>
    <property type="match status" value="1"/>
</dbReference>
<name>A7STE1_NEMVE</name>
<evidence type="ECO:0000313" key="5">
    <source>
        <dbReference type="EMBL" id="EDO33032.1"/>
    </source>
</evidence>
<dbReference type="PhylomeDB" id="A7STE1"/>
<keyword evidence="6" id="KW-1185">Reference proteome</keyword>
<feature type="repeat" description="WD" evidence="3">
    <location>
        <begin position="389"/>
        <end position="428"/>
    </location>
</feature>
<feature type="domain" description="F-box" evidence="4">
    <location>
        <begin position="52"/>
        <end position="98"/>
    </location>
</feature>
<accession>A7STE1</accession>
<dbReference type="EMBL" id="DS469794">
    <property type="protein sequence ID" value="EDO33032.1"/>
    <property type="molecule type" value="Genomic_DNA"/>
</dbReference>
<sequence length="463" mass="52122">MASFDEKALGLLTEFERFTREQQSELLKRLLLKCQPLQLRVLYAELKPLLAIDFASNLPKEVTHRILSYLPAKELCRVTRCNSLWRDRANHNPIWHKLCQLRGWEKFGENQPLSLDNSTVYTIDRPTSPSCKTPPPAFSTGMLQPPTCRWKTIYIRAYYLQKNWETGNYTIAPILRGHREPINDIACNGRVLVSAGSDNCARVWDIKEARCTHVLDTPHTDSVRCVQLVPPKCVTGCADGVVRIFNVNTGACIRNVCIWNANSGKLLQTLRGHTDEIEFLVMRKSYVISTSWDESIRLWDTTSGTCSLTLRGHSEVAYCCQFDDEKVVTGGGDNLIMVWSAHTGECTATLSGHTGEVYCLAFNDEIIASGSADSSVRIWSFRGVCLFTLEEHIGVVRCLHLSGDRLVSGGDRKKIAVWNTKSGKLLNVVHRNPTLLHKLWADETKLITASPEKPGTITIINYW</sequence>
<dbReference type="SMART" id="SM00320">
    <property type="entry name" value="WD40"/>
    <property type="match status" value="6"/>
</dbReference>
<evidence type="ECO:0000256" key="2">
    <source>
        <dbReference type="ARBA" id="ARBA00022737"/>
    </source>
</evidence>
<dbReference type="Gene3D" id="2.130.10.10">
    <property type="entry name" value="YVTN repeat-like/Quinoprotein amine dehydrogenase"/>
    <property type="match status" value="2"/>
</dbReference>